<evidence type="ECO:0000256" key="3">
    <source>
        <dbReference type="ARBA" id="ARBA00022692"/>
    </source>
</evidence>
<keyword evidence="9" id="KW-1185">Reference proteome</keyword>
<feature type="transmembrane region" description="Helical" evidence="6">
    <location>
        <begin position="253"/>
        <end position="271"/>
    </location>
</feature>
<comment type="subcellular location">
    <subcellularLocation>
        <location evidence="1">Cell membrane</location>
        <topology evidence="1">Multi-pass membrane protein</topology>
    </subcellularLocation>
</comment>
<dbReference type="GO" id="GO:0005886">
    <property type="term" value="C:plasma membrane"/>
    <property type="evidence" value="ECO:0007669"/>
    <property type="project" value="UniProtKB-SubCell"/>
</dbReference>
<name>A0A371BIQ0_9SPHN</name>
<keyword evidence="4 6" id="KW-1133">Transmembrane helix</keyword>
<evidence type="ECO:0000256" key="4">
    <source>
        <dbReference type="ARBA" id="ARBA00022989"/>
    </source>
</evidence>
<proteinExistence type="predicted"/>
<dbReference type="PANTHER" id="PTHR30287">
    <property type="entry name" value="MEMBRANE COMPONENT OF PREDICTED ABC SUPERFAMILY METABOLITE UPTAKE TRANSPORTER"/>
    <property type="match status" value="1"/>
</dbReference>
<evidence type="ECO:0000256" key="2">
    <source>
        <dbReference type="ARBA" id="ARBA00022475"/>
    </source>
</evidence>
<evidence type="ECO:0000313" key="8">
    <source>
        <dbReference type="EMBL" id="RDV07221.1"/>
    </source>
</evidence>
<dbReference type="InterPro" id="IPR003838">
    <property type="entry name" value="ABC3_permease_C"/>
</dbReference>
<keyword evidence="2" id="KW-1003">Cell membrane</keyword>
<feature type="transmembrane region" description="Helical" evidence="6">
    <location>
        <begin position="789"/>
        <end position="811"/>
    </location>
</feature>
<evidence type="ECO:0000256" key="5">
    <source>
        <dbReference type="ARBA" id="ARBA00023136"/>
    </source>
</evidence>
<keyword evidence="5 6" id="KW-0472">Membrane</keyword>
<gene>
    <name evidence="8" type="ORF">DXH95_07585</name>
</gene>
<feature type="transmembrane region" description="Helical" evidence="6">
    <location>
        <begin position="347"/>
        <end position="367"/>
    </location>
</feature>
<accession>A0A371BIQ0</accession>
<keyword evidence="3 6" id="KW-0812">Transmembrane</keyword>
<feature type="transmembrane region" description="Helical" evidence="6">
    <location>
        <begin position="706"/>
        <end position="727"/>
    </location>
</feature>
<feature type="transmembrane region" description="Helical" evidence="6">
    <location>
        <begin position="411"/>
        <end position="434"/>
    </location>
</feature>
<feature type="transmembrane region" description="Helical" evidence="6">
    <location>
        <begin position="387"/>
        <end position="405"/>
    </location>
</feature>
<reference evidence="9" key="1">
    <citation type="submission" date="2018-08" db="EMBL/GenBank/DDBJ databases">
        <authorList>
            <person name="Kim S.-J."/>
            <person name="Jung G.-Y."/>
        </authorList>
    </citation>
    <scope>NUCLEOTIDE SEQUENCE [LARGE SCALE GENOMIC DNA]</scope>
    <source>
        <strain evidence="9">GY_G</strain>
    </source>
</reference>
<dbReference type="Proteomes" id="UP000263833">
    <property type="component" value="Unassembled WGS sequence"/>
</dbReference>
<organism evidence="8 9">
    <name type="scientific">Sphingorhabdus pulchriflava</name>
    <dbReference type="NCBI Taxonomy" id="2292257"/>
    <lineage>
        <taxon>Bacteria</taxon>
        <taxon>Pseudomonadati</taxon>
        <taxon>Pseudomonadota</taxon>
        <taxon>Alphaproteobacteria</taxon>
        <taxon>Sphingomonadales</taxon>
        <taxon>Sphingomonadaceae</taxon>
        <taxon>Sphingorhabdus</taxon>
    </lineage>
</organism>
<sequence>MNRLKLMLENCLRDLKGSDGSISMATQTVLLLFLLTLTLTSASIQHYLADNLNQMLGSDLVVESHAPLKHDAEVALRSLAPRLSVTQLNDITLTHMGKWARVRLKLIDDAYPLQGNLQIGDTPVATQRAVDQGPKVGEIWIDSRLATMLRTQVGDTLTIGGTDLRVSAILFHEPDRIMEGHSTTQRAMVHTNSLNDASIDNSVRRTRYLVTADASQQRAIENWARTALPGASVIKKIGGQHPLANFWQRTENFIGLASVILFFMGAVALDMTNRRWLAKMRYRLAIYASFGTRTRTGMLMALGEWLAGFILSAVLATILATLAFILIVGQLQSYFPGIETAWHWWPASKTIGLVFLLLLTLQVPSFIQLSRASLLALIRNASESSHVWHRLFLSVTSVALLAAAYSDNWLLTGMTLAAITAALILMVALTWTVIRLGDLWGRRRTGLLPFAFFMMRQRLFAKSAQVLGLGLCGLLLLFTLMLMRDLGSTMEGYSRSHDGNLLISEAQTEQIDAINRWAEITGSSVRSLRPFMPAQLVAVNGKTLADHARNPSDTLTTLKDPIRLSWTETIPANNRLAGGTWWSAGVGDWRQISAESEVMTDMGLRYGDKLTYQIRGKTYDFTLVASHTYQPGAGSITFWFQVPLSARAHIDAPTRYMGSMELPEHAWDALAGLWQQYPTLSLVPLRELTERFDRTLGIVTKLTSGYAAMVLLLALFVLAASVSGFSADDRQKNGLLMSMGFRETDCLLLNFHDWGVTALIAAAGAIAGTWSAGLLIYQAQFNLTYNPDISWVVGMVFAMVVTVCLVGYIACRQSLKVSVRDLLAT</sequence>
<feature type="transmembrane region" description="Helical" evidence="6">
    <location>
        <begin position="747"/>
        <end position="777"/>
    </location>
</feature>
<protein>
    <submittedName>
        <fullName evidence="8">Permease</fullName>
    </submittedName>
</protein>
<dbReference type="PANTHER" id="PTHR30287:SF1">
    <property type="entry name" value="INNER MEMBRANE PROTEIN"/>
    <property type="match status" value="1"/>
</dbReference>
<evidence type="ECO:0000313" key="9">
    <source>
        <dbReference type="Proteomes" id="UP000263833"/>
    </source>
</evidence>
<evidence type="ECO:0000256" key="1">
    <source>
        <dbReference type="ARBA" id="ARBA00004651"/>
    </source>
</evidence>
<dbReference type="RefSeq" id="WP_115548765.1">
    <property type="nucleotide sequence ID" value="NZ_QRGP01000001.1"/>
</dbReference>
<dbReference type="InterPro" id="IPR038766">
    <property type="entry name" value="Membrane_comp_ABC_pdt"/>
</dbReference>
<dbReference type="AlphaFoldDB" id="A0A371BIQ0"/>
<comment type="caution">
    <text evidence="8">The sequence shown here is derived from an EMBL/GenBank/DDBJ whole genome shotgun (WGS) entry which is preliminary data.</text>
</comment>
<feature type="transmembrane region" description="Helical" evidence="6">
    <location>
        <begin position="305"/>
        <end position="327"/>
    </location>
</feature>
<feature type="transmembrane region" description="Helical" evidence="6">
    <location>
        <begin position="464"/>
        <end position="483"/>
    </location>
</feature>
<dbReference type="Pfam" id="PF02687">
    <property type="entry name" value="FtsX"/>
    <property type="match status" value="1"/>
</dbReference>
<feature type="domain" description="ABC3 transporter permease C-terminal" evidence="7">
    <location>
        <begin position="707"/>
        <end position="817"/>
    </location>
</feature>
<dbReference type="EMBL" id="QRGP01000001">
    <property type="protein sequence ID" value="RDV07221.1"/>
    <property type="molecule type" value="Genomic_DNA"/>
</dbReference>
<dbReference type="OrthoDB" id="5292592at2"/>
<evidence type="ECO:0000256" key="6">
    <source>
        <dbReference type="SAM" id="Phobius"/>
    </source>
</evidence>
<evidence type="ECO:0000259" key="7">
    <source>
        <dbReference type="Pfam" id="PF02687"/>
    </source>
</evidence>